<dbReference type="Proteomes" id="UP000287996">
    <property type="component" value="Unassembled WGS sequence"/>
</dbReference>
<keyword evidence="6 9" id="KW-1133">Transmembrane helix</keyword>
<proteinExistence type="inferred from homology"/>
<sequence length="161" mass="18354">MAMIKQGLIPLLLIFLVALVLMVIPMPVVFDMLRPDWVTLVLLYWVLALPHRVNIGTAFVLGVMCDVLLGSVMGVHAIGLSVVTYFAARHFQRIRNFSIPQQAIIVGVLVLVKRAVIFEVNVVLHAADFTWAYFWPVLTSMIFWLWLFPLLRKLRRQLAIS</sequence>
<evidence type="ECO:0000313" key="10">
    <source>
        <dbReference type="EMBL" id="RUO80208.1"/>
    </source>
</evidence>
<keyword evidence="11" id="KW-1185">Reference proteome</keyword>
<dbReference type="InterPro" id="IPR007227">
    <property type="entry name" value="Cell_shape_determining_MreD"/>
</dbReference>
<evidence type="ECO:0000256" key="6">
    <source>
        <dbReference type="ARBA" id="ARBA00022989"/>
    </source>
</evidence>
<evidence type="ECO:0000256" key="5">
    <source>
        <dbReference type="ARBA" id="ARBA00022960"/>
    </source>
</evidence>
<feature type="transmembrane region" description="Helical" evidence="9">
    <location>
        <begin position="67"/>
        <end position="91"/>
    </location>
</feature>
<feature type="transmembrane region" description="Helical" evidence="9">
    <location>
        <begin position="6"/>
        <end position="30"/>
    </location>
</feature>
<reference evidence="10 11" key="1">
    <citation type="journal article" date="2011" name="Front. Microbiol.">
        <title>Genomic signatures of strain selection and enhancement in Bacillus atrophaeus var. globigii, a historical biowarfare simulant.</title>
        <authorList>
            <person name="Gibbons H.S."/>
            <person name="Broomall S.M."/>
            <person name="McNew L.A."/>
            <person name="Daligault H."/>
            <person name="Chapman C."/>
            <person name="Bruce D."/>
            <person name="Karavis M."/>
            <person name="Krepps M."/>
            <person name="McGregor P.A."/>
            <person name="Hong C."/>
            <person name="Park K.H."/>
            <person name="Akmal A."/>
            <person name="Feldman A."/>
            <person name="Lin J.S."/>
            <person name="Chang W.E."/>
            <person name="Higgs B.W."/>
            <person name="Demirev P."/>
            <person name="Lindquist J."/>
            <person name="Liem A."/>
            <person name="Fochler E."/>
            <person name="Read T.D."/>
            <person name="Tapia R."/>
            <person name="Johnson S."/>
            <person name="Bishop-Lilly K.A."/>
            <person name="Detter C."/>
            <person name="Han C."/>
            <person name="Sozhamannan S."/>
            <person name="Rosenzweig C.N."/>
            <person name="Skowronski E.W."/>
        </authorList>
    </citation>
    <scope>NUCLEOTIDE SEQUENCE [LARGE SCALE GENOMIC DNA]</scope>
    <source>
        <strain evidence="10 11">CC-PW-9</strain>
    </source>
</reference>
<dbReference type="OrthoDB" id="6647425at2"/>
<keyword evidence="7 8" id="KW-0472">Membrane</keyword>
<comment type="similarity">
    <text evidence="2 8">Belongs to the MreD family.</text>
</comment>
<dbReference type="Pfam" id="PF04093">
    <property type="entry name" value="MreD"/>
    <property type="match status" value="1"/>
</dbReference>
<evidence type="ECO:0000256" key="2">
    <source>
        <dbReference type="ARBA" id="ARBA00007776"/>
    </source>
</evidence>
<dbReference type="PIRSF" id="PIRSF018472">
    <property type="entry name" value="MreD_proteobac"/>
    <property type="match status" value="1"/>
</dbReference>
<dbReference type="PANTHER" id="PTHR37484">
    <property type="entry name" value="ROD SHAPE-DETERMINING PROTEIN MRED"/>
    <property type="match status" value="1"/>
</dbReference>
<comment type="function">
    <text evidence="8">Involved in formation of the rod shape of the cell. May also contribute to regulation of formation of penicillin-binding proteins.</text>
</comment>
<keyword evidence="4 9" id="KW-0812">Transmembrane</keyword>
<gene>
    <name evidence="10" type="primary">mreD</name>
    <name evidence="10" type="ORF">CWI84_07470</name>
</gene>
<keyword evidence="8" id="KW-0997">Cell inner membrane</keyword>
<evidence type="ECO:0000256" key="1">
    <source>
        <dbReference type="ARBA" id="ARBA00004651"/>
    </source>
</evidence>
<dbReference type="AlphaFoldDB" id="A0A432ZQU8"/>
<dbReference type="NCBIfam" id="TIGR03426">
    <property type="entry name" value="shape_MreD"/>
    <property type="match status" value="1"/>
</dbReference>
<feature type="transmembrane region" description="Helical" evidence="9">
    <location>
        <begin position="133"/>
        <end position="151"/>
    </location>
</feature>
<evidence type="ECO:0000256" key="8">
    <source>
        <dbReference type="PIRNR" id="PIRNR018472"/>
    </source>
</evidence>
<dbReference type="PANTHER" id="PTHR37484:SF1">
    <property type="entry name" value="ROD SHAPE-DETERMINING PROTEIN MRED"/>
    <property type="match status" value="1"/>
</dbReference>
<keyword evidence="3 8" id="KW-1003">Cell membrane</keyword>
<evidence type="ECO:0000256" key="7">
    <source>
        <dbReference type="ARBA" id="ARBA00023136"/>
    </source>
</evidence>
<evidence type="ECO:0000256" key="9">
    <source>
        <dbReference type="SAM" id="Phobius"/>
    </source>
</evidence>
<name>A0A432ZQU8_9GAMM</name>
<keyword evidence="5 8" id="KW-0133">Cell shape</keyword>
<dbReference type="GO" id="GO:0008360">
    <property type="term" value="P:regulation of cell shape"/>
    <property type="evidence" value="ECO:0007669"/>
    <property type="project" value="UniProtKB-UniRule"/>
</dbReference>
<dbReference type="EMBL" id="PIQH01000006">
    <property type="protein sequence ID" value="RUO80208.1"/>
    <property type="molecule type" value="Genomic_DNA"/>
</dbReference>
<evidence type="ECO:0000256" key="3">
    <source>
        <dbReference type="ARBA" id="ARBA00022475"/>
    </source>
</evidence>
<evidence type="ECO:0000313" key="11">
    <source>
        <dbReference type="Proteomes" id="UP000287996"/>
    </source>
</evidence>
<protein>
    <recommendedName>
        <fullName evidence="8">Rod shape-determining protein MreD</fullName>
    </recommendedName>
</protein>
<organism evidence="10 11">
    <name type="scientific">Idiomarina tyrosinivorans</name>
    <dbReference type="NCBI Taxonomy" id="1445662"/>
    <lineage>
        <taxon>Bacteria</taxon>
        <taxon>Pseudomonadati</taxon>
        <taxon>Pseudomonadota</taxon>
        <taxon>Gammaproteobacteria</taxon>
        <taxon>Alteromonadales</taxon>
        <taxon>Idiomarinaceae</taxon>
        <taxon>Idiomarina</taxon>
    </lineage>
</organism>
<comment type="subcellular location">
    <subcellularLocation>
        <location evidence="8">Cell inner membrane</location>
    </subcellularLocation>
    <subcellularLocation>
        <location evidence="1">Cell membrane</location>
        <topology evidence="1">Multi-pass membrane protein</topology>
    </subcellularLocation>
</comment>
<feature type="transmembrane region" description="Helical" evidence="9">
    <location>
        <begin position="103"/>
        <end position="127"/>
    </location>
</feature>
<dbReference type="GO" id="GO:0005886">
    <property type="term" value="C:plasma membrane"/>
    <property type="evidence" value="ECO:0007669"/>
    <property type="project" value="UniProtKB-SubCell"/>
</dbReference>
<comment type="caution">
    <text evidence="10">The sequence shown here is derived from an EMBL/GenBank/DDBJ whole genome shotgun (WGS) entry which is preliminary data.</text>
</comment>
<dbReference type="InterPro" id="IPR026034">
    <property type="entry name" value="MreD_proteobac"/>
</dbReference>
<evidence type="ECO:0000256" key="4">
    <source>
        <dbReference type="ARBA" id="ARBA00022692"/>
    </source>
</evidence>
<accession>A0A432ZQU8</accession>